<dbReference type="Pfam" id="PF00877">
    <property type="entry name" value="NLPC_P60"/>
    <property type="match status" value="1"/>
</dbReference>
<dbReference type="GO" id="GO:0008234">
    <property type="term" value="F:cysteine-type peptidase activity"/>
    <property type="evidence" value="ECO:0007669"/>
    <property type="project" value="UniProtKB-KW"/>
</dbReference>
<keyword evidence="3" id="KW-0378">Hydrolase</keyword>
<dbReference type="InterPro" id="IPR038765">
    <property type="entry name" value="Papain-like_cys_pep_sf"/>
</dbReference>
<keyword evidence="5" id="KW-0175">Coiled coil</keyword>
<keyword evidence="6" id="KW-0732">Signal</keyword>
<accession>A0A9X3LSZ0</accession>
<sequence length="338" mass="36358">MHRASFRFRPVVVAGLLAGFSASTVSVPAQADEVDHIIEELSAISEEATAKSEEVKEIEDEIAKGEGEVAALRESAEEARRAAEEAKNARSGAQGEVDESARTQYRNLSNDAHVNALKSANPQEAIDRSSYLGSLARSAQRTLAESQRLNEEAASRATDADIAVAVANFRQSQLEGKRDKLDRERKELDEKVKEIEAKVDGFTPEQRLRWEEKNGPVALNVPPSAYGTGVVASALSKLGSPYGWGATGPNQFDCSGLMVWSYAQNGKSIPRTSQAQLAGGTRVSMSELQPGDIIGYYPGVTHVGMYIGNGQVVHASDYGIPVQVVPLNSMPVQGAVRY</sequence>
<reference evidence="8" key="1">
    <citation type="submission" date="2022-02" db="EMBL/GenBank/DDBJ databases">
        <title>Corynebacterium sp. from urogenital microbiome.</title>
        <authorList>
            <person name="Cappelli E.A."/>
            <person name="Ribeiro T.G."/>
            <person name="Peixe L."/>
        </authorList>
    </citation>
    <scope>NUCLEOTIDE SEQUENCE</scope>
    <source>
        <strain evidence="8">C8Ua_172</strain>
    </source>
</reference>
<dbReference type="AlphaFoldDB" id="A0A9X3LSZ0"/>
<comment type="similarity">
    <text evidence="1">Belongs to the peptidase C40 family.</text>
</comment>
<dbReference type="PANTHER" id="PTHR47359">
    <property type="entry name" value="PEPTIDOGLYCAN DL-ENDOPEPTIDASE CWLO"/>
    <property type="match status" value="1"/>
</dbReference>
<feature type="domain" description="NlpC/P60" evidence="7">
    <location>
        <begin position="224"/>
        <end position="338"/>
    </location>
</feature>
<organism evidence="8 9">
    <name type="scientific">Corynebacterium meitnerae</name>
    <dbReference type="NCBI Taxonomy" id="2913498"/>
    <lineage>
        <taxon>Bacteria</taxon>
        <taxon>Bacillati</taxon>
        <taxon>Actinomycetota</taxon>
        <taxon>Actinomycetes</taxon>
        <taxon>Mycobacteriales</taxon>
        <taxon>Corynebacteriaceae</taxon>
        <taxon>Corynebacterium</taxon>
    </lineage>
</organism>
<keyword evidence="4" id="KW-0788">Thiol protease</keyword>
<dbReference type="Gene3D" id="6.10.250.3150">
    <property type="match status" value="1"/>
</dbReference>
<comment type="caution">
    <text evidence="8">The sequence shown here is derived from an EMBL/GenBank/DDBJ whole genome shotgun (WGS) entry which is preliminary data.</text>
</comment>
<dbReference type="RefSeq" id="WP_269964831.1">
    <property type="nucleotide sequence ID" value="NZ_JAKMUS010000002.1"/>
</dbReference>
<evidence type="ECO:0000256" key="6">
    <source>
        <dbReference type="SAM" id="SignalP"/>
    </source>
</evidence>
<evidence type="ECO:0000256" key="4">
    <source>
        <dbReference type="ARBA" id="ARBA00022807"/>
    </source>
</evidence>
<evidence type="ECO:0000256" key="1">
    <source>
        <dbReference type="ARBA" id="ARBA00007074"/>
    </source>
</evidence>
<feature type="coiled-coil region" evidence="5">
    <location>
        <begin position="136"/>
        <end position="198"/>
    </location>
</feature>
<evidence type="ECO:0000256" key="3">
    <source>
        <dbReference type="ARBA" id="ARBA00022801"/>
    </source>
</evidence>
<keyword evidence="9" id="KW-1185">Reference proteome</keyword>
<dbReference type="InterPro" id="IPR051794">
    <property type="entry name" value="PG_Endopeptidase_C40"/>
</dbReference>
<protein>
    <submittedName>
        <fullName evidence="8">NlpC/P60 family protein</fullName>
    </submittedName>
</protein>
<evidence type="ECO:0000259" key="7">
    <source>
        <dbReference type="PROSITE" id="PS51935"/>
    </source>
</evidence>
<dbReference type="SUPFAM" id="SSF54001">
    <property type="entry name" value="Cysteine proteinases"/>
    <property type="match status" value="1"/>
</dbReference>
<evidence type="ECO:0000313" key="8">
    <source>
        <dbReference type="EMBL" id="MCZ9293221.1"/>
    </source>
</evidence>
<proteinExistence type="inferred from homology"/>
<dbReference type="Gene3D" id="3.90.1720.10">
    <property type="entry name" value="endopeptidase domain like (from Nostoc punctiforme)"/>
    <property type="match status" value="1"/>
</dbReference>
<dbReference type="PROSITE" id="PS51935">
    <property type="entry name" value="NLPC_P60"/>
    <property type="match status" value="1"/>
</dbReference>
<gene>
    <name evidence="8" type="ORF">L8U60_01795</name>
</gene>
<dbReference type="InterPro" id="IPR000064">
    <property type="entry name" value="NLP_P60_dom"/>
</dbReference>
<name>A0A9X3LSZ0_9CORY</name>
<feature type="coiled-coil region" evidence="5">
    <location>
        <begin position="41"/>
        <end position="96"/>
    </location>
</feature>
<dbReference type="EMBL" id="JAKMUS010000002">
    <property type="protein sequence ID" value="MCZ9293221.1"/>
    <property type="molecule type" value="Genomic_DNA"/>
</dbReference>
<evidence type="ECO:0000256" key="5">
    <source>
        <dbReference type="SAM" id="Coils"/>
    </source>
</evidence>
<evidence type="ECO:0000313" key="9">
    <source>
        <dbReference type="Proteomes" id="UP001146468"/>
    </source>
</evidence>
<dbReference type="Proteomes" id="UP001146468">
    <property type="component" value="Unassembled WGS sequence"/>
</dbReference>
<evidence type="ECO:0000256" key="2">
    <source>
        <dbReference type="ARBA" id="ARBA00022670"/>
    </source>
</evidence>
<dbReference type="GO" id="GO:0006508">
    <property type="term" value="P:proteolysis"/>
    <property type="evidence" value="ECO:0007669"/>
    <property type="project" value="UniProtKB-KW"/>
</dbReference>
<feature type="signal peptide" evidence="6">
    <location>
        <begin position="1"/>
        <end position="31"/>
    </location>
</feature>
<dbReference type="PANTHER" id="PTHR47359:SF3">
    <property type="entry name" value="NLP_P60 DOMAIN-CONTAINING PROTEIN-RELATED"/>
    <property type="match status" value="1"/>
</dbReference>
<keyword evidence="2" id="KW-0645">Protease</keyword>
<feature type="chain" id="PRO_5040739112" evidence="6">
    <location>
        <begin position="32"/>
        <end position="338"/>
    </location>
</feature>